<feature type="transmembrane region" description="Helical" evidence="6">
    <location>
        <begin position="161"/>
        <end position="180"/>
    </location>
</feature>
<dbReference type="RefSeq" id="WP_323297653.1">
    <property type="nucleotide sequence ID" value="NZ_JAYFUM010000018.1"/>
</dbReference>
<evidence type="ECO:0000256" key="2">
    <source>
        <dbReference type="ARBA" id="ARBA00022475"/>
    </source>
</evidence>
<evidence type="ECO:0000256" key="4">
    <source>
        <dbReference type="ARBA" id="ARBA00022989"/>
    </source>
</evidence>
<evidence type="ECO:0000313" key="9">
    <source>
        <dbReference type="Proteomes" id="UP001302949"/>
    </source>
</evidence>
<evidence type="ECO:0000259" key="7">
    <source>
        <dbReference type="Pfam" id="PF00892"/>
    </source>
</evidence>
<feature type="transmembrane region" description="Helical" evidence="6">
    <location>
        <begin position="77"/>
        <end position="97"/>
    </location>
</feature>
<feature type="transmembrane region" description="Helical" evidence="6">
    <location>
        <begin position="109"/>
        <end position="126"/>
    </location>
</feature>
<dbReference type="InterPro" id="IPR000620">
    <property type="entry name" value="EamA_dom"/>
</dbReference>
<reference evidence="8 9" key="1">
    <citation type="submission" date="2023-12" db="EMBL/GenBank/DDBJ databases">
        <title>Novel species of the genus Arcicella isolated from rivers.</title>
        <authorList>
            <person name="Lu H."/>
        </authorList>
    </citation>
    <scope>NUCLEOTIDE SEQUENCE [LARGE SCALE GENOMIC DNA]</scope>
    <source>
        <strain evidence="8 9">KCTC 23307</strain>
    </source>
</reference>
<protein>
    <submittedName>
        <fullName evidence="8">DMT family transporter</fullName>
    </submittedName>
</protein>
<dbReference type="PANTHER" id="PTHR32322:SF18">
    <property type="entry name" value="S-ADENOSYLMETHIONINE_S-ADENOSYLHOMOCYSTEINE TRANSPORTER"/>
    <property type="match status" value="1"/>
</dbReference>
<evidence type="ECO:0000256" key="5">
    <source>
        <dbReference type="ARBA" id="ARBA00023136"/>
    </source>
</evidence>
<dbReference type="EMBL" id="JAYFUM010000018">
    <property type="protein sequence ID" value="MEA5140498.1"/>
    <property type="molecule type" value="Genomic_DNA"/>
</dbReference>
<dbReference type="InterPro" id="IPR050638">
    <property type="entry name" value="AA-Vitamin_Transporters"/>
</dbReference>
<keyword evidence="5 6" id="KW-0472">Membrane</keyword>
<comment type="subcellular location">
    <subcellularLocation>
        <location evidence="1">Cell membrane</location>
        <topology evidence="1">Multi-pass membrane protein</topology>
    </subcellularLocation>
</comment>
<dbReference type="InterPro" id="IPR037185">
    <property type="entry name" value="EmrE-like"/>
</dbReference>
<evidence type="ECO:0000256" key="6">
    <source>
        <dbReference type="SAM" id="Phobius"/>
    </source>
</evidence>
<feature type="transmembrane region" description="Helical" evidence="6">
    <location>
        <begin position="41"/>
        <end position="62"/>
    </location>
</feature>
<feature type="transmembrane region" description="Helical" evidence="6">
    <location>
        <begin position="224"/>
        <end position="244"/>
    </location>
</feature>
<keyword evidence="3 6" id="KW-0812">Transmembrane</keyword>
<comment type="caution">
    <text evidence="8">The sequence shown here is derived from an EMBL/GenBank/DDBJ whole genome shotgun (WGS) entry which is preliminary data.</text>
</comment>
<dbReference type="PANTHER" id="PTHR32322">
    <property type="entry name" value="INNER MEMBRANE TRANSPORTER"/>
    <property type="match status" value="1"/>
</dbReference>
<sequence>MTEKSKFQYFIGVVLVLTGAVLFAGKAVLVKYNYLHYHVDTVPLLALRMLFSAPFYLIILFFQKNKEAQVKLNRRQWFWMFAIGLVGYYLASLFDFWGLNYITASVERLILFVYPTIVVVISAIFLKKPIYKIQYVALLITYFGVALAFIPDLKLGLQKDLLIGCFLIFLSAFTYALFLVGSGEMIQKVGALRFTCYSMLISTGMVIIHYFVSVGKGLLSYPAGAYWLSFSMAVFSTVIPSFMISDGIRRIGSGNASIIGSIGPVATIIMANVFLGEQISAWQLAGTFVVLIGVLMISWKGKSNLSKSS</sequence>
<dbReference type="Proteomes" id="UP001302949">
    <property type="component" value="Unassembled WGS sequence"/>
</dbReference>
<feature type="transmembrane region" description="Helical" evidence="6">
    <location>
        <begin position="281"/>
        <end position="299"/>
    </location>
</feature>
<evidence type="ECO:0000256" key="1">
    <source>
        <dbReference type="ARBA" id="ARBA00004651"/>
    </source>
</evidence>
<name>A0ABU5QCP0_9BACT</name>
<dbReference type="SUPFAM" id="SSF103481">
    <property type="entry name" value="Multidrug resistance efflux transporter EmrE"/>
    <property type="match status" value="2"/>
</dbReference>
<gene>
    <name evidence="8" type="ORF">VB248_15200</name>
</gene>
<organism evidence="8 9">
    <name type="scientific">Arcicella rigui</name>
    <dbReference type="NCBI Taxonomy" id="797020"/>
    <lineage>
        <taxon>Bacteria</taxon>
        <taxon>Pseudomonadati</taxon>
        <taxon>Bacteroidota</taxon>
        <taxon>Cytophagia</taxon>
        <taxon>Cytophagales</taxon>
        <taxon>Flectobacillaceae</taxon>
        <taxon>Arcicella</taxon>
    </lineage>
</organism>
<accession>A0ABU5QCP0</accession>
<keyword evidence="2" id="KW-1003">Cell membrane</keyword>
<keyword evidence="4 6" id="KW-1133">Transmembrane helix</keyword>
<feature type="transmembrane region" description="Helical" evidence="6">
    <location>
        <begin position="7"/>
        <end position="29"/>
    </location>
</feature>
<evidence type="ECO:0000313" key="8">
    <source>
        <dbReference type="EMBL" id="MEA5140498.1"/>
    </source>
</evidence>
<keyword evidence="9" id="KW-1185">Reference proteome</keyword>
<feature type="domain" description="EamA" evidence="7">
    <location>
        <begin position="11"/>
        <end position="149"/>
    </location>
</feature>
<evidence type="ECO:0000256" key="3">
    <source>
        <dbReference type="ARBA" id="ARBA00022692"/>
    </source>
</evidence>
<feature type="transmembrane region" description="Helical" evidence="6">
    <location>
        <begin position="256"/>
        <end position="275"/>
    </location>
</feature>
<feature type="transmembrane region" description="Helical" evidence="6">
    <location>
        <begin position="133"/>
        <end position="149"/>
    </location>
</feature>
<feature type="transmembrane region" description="Helical" evidence="6">
    <location>
        <begin position="192"/>
        <end position="212"/>
    </location>
</feature>
<proteinExistence type="predicted"/>
<dbReference type="Pfam" id="PF00892">
    <property type="entry name" value="EamA"/>
    <property type="match status" value="2"/>
</dbReference>
<feature type="domain" description="EamA" evidence="7">
    <location>
        <begin position="163"/>
        <end position="298"/>
    </location>
</feature>